<dbReference type="AlphaFoldDB" id="A0A3E2DKE5"/>
<evidence type="ECO:0000313" key="1">
    <source>
        <dbReference type="EMBL" id="RFT45862.1"/>
    </source>
</evidence>
<name>A0A3E2DKE5_9ACTN</name>
<accession>A0A3E2DKE5</accession>
<evidence type="ECO:0000313" key="2">
    <source>
        <dbReference type="Proteomes" id="UP000259211"/>
    </source>
</evidence>
<sequence>MLCMSATYHQLDADEIVHASTAGRLATQFGSAAGVAACALLVAVTDGIHPVTFAALTAGR</sequence>
<dbReference type="EMBL" id="NOWI01000003">
    <property type="protein sequence ID" value="RFT45862.1"/>
    <property type="molecule type" value="Genomic_DNA"/>
</dbReference>
<proteinExistence type="predicted"/>
<protein>
    <submittedName>
        <fullName evidence="1">Uncharacterized protein</fullName>
    </submittedName>
</protein>
<comment type="caution">
    <text evidence="1">The sequence shown here is derived from an EMBL/GenBank/DDBJ whole genome shotgun (WGS) entry which is preliminary data.</text>
</comment>
<reference evidence="1 2" key="1">
    <citation type="submission" date="2017-07" db="EMBL/GenBank/DDBJ databases">
        <authorList>
            <person name="Sun Z.S."/>
            <person name="Albrecht U."/>
            <person name="Echele G."/>
            <person name="Lee C.C."/>
        </authorList>
    </citation>
    <scope>NUCLEOTIDE SEQUENCE [LARGE SCALE GENOMIC DNA]</scope>
    <source>
        <strain evidence="1 2">P16-029</strain>
    </source>
</reference>
<dbReference type="Proteomes" id="UP000259211">
    <property type="component" value="Unassembled WGS sequence"/>
</dbReference>
<organism evidence="1 2">
    <name type="scientific">Cutibacterium avidum</name>
    <dbReference type="NCBI Taxonomy" id="33010"/>
    <lineage>
        <taxon>Bacteria</taxon>
        <taxon>Bacillati</taxon>
        <taxon>Actinomycetota</taxon>
        <taxon>Actinomycetes</taxon>
        <taxon>Propionibacteriales</taxon>
        <taxon>Propionibacteriaceae</taxon>
        <taxon>Cutibacterium</taxon>
    </lineage>
</organism>
<gene>
    <name evidence="1" type="ORF">CHT91_03335</name>
</gene>